<sequence length="94" mass="10553">MTRALFVGGTVDNAELDLEVQGRQPPMHYPENSGAGRPRYRLHHVGMREGEVAYAVYGAPEMADADIVRISDERDYPRRFSAEPQPVQPGNTFH</sequence>
<proteinExistence type="predicted"/>
<evidence type="ECO:0000313" key="2">
    <source>
        <dbReference type="Proteomes" id="UP001589896"/>
    </source>
</evidence>
<keyword evidence="2" id="KW-1185">Reference proteome</keyword>
<organism evidence="1 2">
    <name type="scientific">Lysobacter korlensis</name>
    <dbReference type="NCBI Taxonomy" id="553636"/>
    <lineage>
        <taxon>Bacteria</taxon>
        <taxon>Pseudomonadati</taxon>
        <taxon>Pseudomonadota</taxon>
        <taxon>Gammaproteobacteria</taxon>
        <taxon>Lysobacterales</taxon>
        <taxon>Lysobacteraceae</taxon>
        <taxon>Lysobacter</taxon>
    </lineage>
</organism>
<gene>
    <name evidence="1" type="ORF">ACFFGH_17900</name>
</gene>
<dbReference type="RefSeq" id="WP_386670744.1">
    <property type="nucleotide sequence ID" value="NZ_JBHLTG010000004.1"/>
</dbReference>
<reference evidence="1 2" key="1">
    <citation type="submission" date="2024-09" db="EMBL/GenBank/DDBJ databases">
        <authorList>
            <person name="Sun Q."/>
            <person name="Mori K."/>
        </authorList>
    </citation>
    <scope>NUCLEOTIDE SEQUENCE [LARGE SCALE GENOMIC DNA]</scope>
    <source>
        <strain evidence="1 2">KCTC 23076</strain>
    </source>
</reference>
<name>A0ABV6RRV2_9GAMM</name>
<dbReference type="EMBL" id="JBHLTG010000004">
    <property type="protein sequence ID" value="MFC0679716.1"/>
    <property type="molecule type" value="Genomic_DNA"/>
</dbReference>
<evidence type="ECO:0008006" key="3">
    <source>
        <dbReference type="Google" id="ProtNLM"/>
    </source>
</evidence>
<evidence type="ECO:0000313" key="1">
    <source>
        <dbReference type="EMBL" id="MFC0679716.1"/>
    </source>
</evidence>
<dbReference type="Proteomes" id="UP001589896">
    <property type="component" value="Unassembled WGS sequence"/>
</dbReference>
<accession>A0ABV6RRV2</accession>
<protein>
    <recommendedName>
        <fullName evidence="3">DUF4170 domain-containing protein</fullName>
    </recommendedName>
</protein>
<comment type="caution">
    <text evidence="1">The sequence shown here is derived from an EMBL/GenBank/DDBJ whole genome shotgun (WGS) entry which is preliminary data.</text>
</comment>